<sequence>MSTAENLIHNGTNAPVPEQWILPISTQAPIKGFHFYAFPMAILWDHPETHDWLFSNFLHLAFRKNYGSVPVPFAFYFDDYASSPHLTTSKLSREVLRLTRIDGVQFVQNALLQGHHVYLNLNEYFVPHKAAHQVRNNSHDSLVYGYQDGHFLLLGYDKTGRFRSTEIAFADFAQAYDTLDQMPNPCEQVILYKYNPHGTYELDLHFLVDTLEDYLDSVNISHKFTMLHNAWDRSYGFGSHATLLEFIEKCLRGETYWDYRMVHTLYEHKNFMHLRLVHLHKKLGFAEFATAAEPYQEMTRWAEMVRYIFLHWTKTEDRSNVHKMAELINKIADLEWKVLHQLLQALRVRSLKPVEVM</sequence>
<evidence type="ECO:0000313" key="2">
    <source>
        <dbReference type="Proteomes" id="UP000321306"/>
    </source>
</evidence>
<proteinExistence type="predicted"/>
<dbReference type="RefSeq" id="WP_146883961.1">
    <property type="nucleotide sequence ID" value="NZ_BJXB01000006.1"/>
</dbReference>
<dbReference type="Proteomes" id="UP000321306">
    <property type="component" value="Unassembled WGS sequence"/>
</dbReference>
<dbReference type="EMBL" id="BJXB01000006">
    <property type="protein sequence ID" value="GEM46146.1"/>
    <property type="molecule type" value="Genomic_DNA"/>
</dbReference>
<protein>
    <recommendedName>
        <fullName evidence="3">Butirosin biosynthesis protein H N-terminal domain-containing protein</fullName>
    </recommendedName>
</protein>
<name>A0A511N1D9_DEIC1</name>
<accession>A0A511N1D9</accession>
<reference evidence="1 2" key="1">
    <citation type="submission" date="2019-07" db="EMBL/GenBank/DDBJ databases">
        <title>Whole genome shotgun sequence of Deinococcus cellulosilyticus NBRC 106333.</title>
        <authorList>
            <person name="Hosoyama A."/>
            <person name="Uohara A."/>
            <person name="Ohji S."/>
            <person name="Ichikawa N."/>
        </authorList>
    </citation>
    <scope>NUCLEOTIDE SEQUENCE [LARGE SCALE GENOMIC DNA]</scope>
    <source>
        <strain evidence="1 2">NBRC 106333</strain>
    </source>
</reference>
<dbReference type="OrthoDB" id="2624539at2"/>
<evidence type="ECO:0008006" key="3">
    <source>
        <dbReference type="Google" id="ProtNLM"/>
    </source>
</evidence>
<keyword evidence="2" id="KW-1185">Reference proteome</keyword>
<dbReference type="AlphaFoldDB" id="A0A511N1D9"/>
<evidence type="ECO:0000313" key="1">
    <source>
        <dbReference type="EMBL" id="GEM46146.1"/>
    </source>
</evidence>
<comment type="caution">
    <text evidence="1">The sequence shown here is derived from an EMBL/GenBank/DDBJ whole genome shotgun (WGS) entry which is preliminary data.</text>
</comment>
<gene>
    <name evidence="1" type="ORF">DC3_17810</name>
</gene>
<organism evidence="1 2">
    <name type="scientific">Deinococcus cellulosilyticus (strain DSM 18568 / NBRC 106333 / KACC 11606 / 5516J-15)</name>
    <dbReference type="NCBI Taxonomy" id="1223518"/>
    <lineage>
        <taxon>Bacteria</taxon>
        <taxon>Thermotogati</taxon>
        <taxon>Deinococcota</taxon>
        <taxon>Deinococci</taxon>
        <taxon>Deinococcales</taxon>
        <taxon>Deinococcaceae</taxon>
        <taxon>Deinococcus</taxon>
    </lineage>
</organism>